<evidence type="ECO:0000313" key="1">
    <source>
        <dbReference type="EMBL" id="DAD57289.1"/>
    </source>
</evidence>
<name>A0A8S5L5E7_9VIRU</name>
<reference evidence="1" key="1">
    <citation type="journal article" date="2021" name="Proc. Natl. Acad. Sci. U.S.A.">
        <title>A Catalog of Tens of Thousands of Viruses from Human Metagenomes Reveals Hidden Associations with Chronic Diseases.</title>
        <authorList>
            <person name="Tisza M.J."/>
            <person name="Buck C.B."/>
        </authorList>
    </citation>
    <scope>NUCLEOTIDE SEQUENCE</scope>
    <source>
        <strain evidence="1">CtWXX4</strain>
    </source>
</reference>
<sequence length="94" mass="10819">MIIKVDNCEYSKVNKIDIKANTFTLYIQCFKKFNKNRDIYEFTTDTSKVYISSSTVIKVFVPDFSSLDASIEDLIASAIDEEDCSIVKFVFVTY</sequence>
<protein>
    <submittedName>
        <fullName evidence="1">Uncharacterized protein</fullName>
    </submittedName>
</protein>
<organism evidence="1">
    <name type="scientific">MELD virus sp</name>
    <dbReference type="NCBI Taxonomy" id="2834287"/>
    <lineage>
        <taxon>Viruses</taxon>
    </lineage>
</organism>
<dbReference type="EMBL" id="BK059146">
    <property type="protein sequence ID" value="DAD57289.1"/>
    <property type="molecule type" value="Genomic_DNA"/>
</dbReference>
<proteinExistence type="predicted"/>
<accession>A0A8S5L5E7</accession>